<evidence type="ECO:0000256" key="1">
    <source>
        <dbReference type="PROSITE-ProRule" id="PRU00723"/>
    </source>
</evidence>
<keyword evidence="5" id="KW-1185">Reference proteome</keyword>
<organism evidence="4 5">
    <name type="scientific">Fistulifera solaris</name>
    <name type="common">Oleaginous diatom</name>
    <dbReference type="NCBI Taxonomy" id="1519565"/>
    <lineage>
        <taxon>Eukaryota</taxon>
        <taxon>Sar</taxon>
        <taxon>Stramenopiles</taxon>
        <taxon>Ochrophyta</taxon>
        <taxon>Bacillariophyta</taxon>
        <taxon>Bacillariophyceae</taxon>
        <taxon>Bacillariophycidae</taxon>
        <taxon>Naviculales</taxon>
        <taxon>Naviculaceae</taxon>
        <taxon>Fistulifera</taxon>
    </lineage>
</organism>
<evidence type="ECO:0000313" key="4">
    <source>
        <dbReference type="EMBL" id="GAX22324.1"/>
    </source>
</evidence>
<dbReference type="Gene3D" id="3.40.50.150">
    <property type="entry name" value="Vaccinia Virus protein VP39"/>
    <property type="match status" value="1"/>
</dbReference>
<dbReference type="OrthoDB" id="542683at2759"/>
<name>A0A1Z5K7X1_FISSO</name>
<feature type="zinc finger region" description="C3H1-type" evidence="1">
    <location>
        <begin position="288"/>
        <end position="317"/>
    </location>
</feature>
<keyword evidence="1" id="KW-0863">Zinc-finger</keyword>
<accession>A0A1Z5K7X1</accession>
<dbReference type="EMBL" id="BDSP01000182">
    <property type="protein sequence ID" value="GAX22324.1"/>
    <property type="molecule type" value="Genomic_DNA"/>
</dbReference>
<sequence length="336" mass="38441">MPSESSPQDDRNTERKRRKFSSPDGRNVKWRLYTGATTFRKQDRVYVRPKSAREKGVAGRLIERLNDRKWKLRSDDHNEVLIVYENRMIPILSFPKTENHEKDPLSIIITAATKHYRQLAASQLCPQDAVLEIGCSTGETSEIIWNRASSWIGWDTSAEMTERTMSKHSSSCHRVCQKMNALSEPALAYQTVHQHQPATTAVWMDIGGNRDMNGVARMLHWILTSPFPALRLIVVKSEELVRELSSVPVNSEGILQMDGMEFLNQKRLEFCRLPRHPQQAPKVYSPTDPSLPICRYHNYHKKGCGKGSDCPFDHVHCHMCLEAGHVAMNCTKLTFD</sequence>
<dbReference type="InterPro" id="IPR029063">
    <property type="entry name" value="SAM-dependent_MTases_sf"/>
</dbReference>
<keyword evidence="1" id="KW-0862">Zinc</keyword>
<evidence type="ECO:0000256" key="2">
    <source>
        <dbReference type="SAM" id="MobiDB-lite"/>
    </source>
</evidence>
<dbReference type="GO" id="GO:0008270">
    <property type="term" value="F:zinc ion binding"/>
    <property type="evidence" value="ECO:0007669"/>
    <property type="project" value="UniProtKB-KW"/>
</dbReference>
<keyword evidence="1" id="KW-0479">Metal-binding</keyword>
<dbReference type="SUPFAM" id="SSF53335">
    <property type="entry name" value="S-adenosyl-L-methionine-dependent methyltransferases"/>
    <property type="match status" value="1"/>
</dbReference>
<dbReference type="Proteomes" id="UP000198406">
    <property type="component" value="Unassembled WGS sequence"/>
</dbReference>
<evidence type="ECO:0000259" key="3">
    <source>
        <dbReference type="PROSITE" id="PS50103"/>
    </source>
</evidence>
<gene>
    <name evidence="4" type="ORF">FisN_3Hh470</name>
</gene>
<proteinExistence type="predicted"/>
<feature type="region of interest" description="Disordered" evidence="2">
    <location>
        <begin position="1"/>
        <end position="26"/>
    </location>
</feature>
<dbReference type="InParanoid" id="A0A1Z5K7X1"/>
<protein>
    <recommendedName>
        <fullName evidence="3">C3H1-type domain-containing protein</fullName>
    </recommendedName>
</protein>
<feature type="domain" description="C3H1-type" evidence="3">
    <location>
        <begin position="288"/>
        <end position="317"/>
    </location>
</feature>
<dbReference type="AlphaFoldDB" id="A0A1Z5K7X1"/>
<reference evidence="4 5" key="1">
    <citation type="journal article" date="2015" name="Plant Cell">
        <title>Oil accumulation by the oleaginous diatom Fistulifera solaris as revealed by the genome and transcriptome.</title>
        <authorList>
            <person name="Tanaka T."/>
            <person name="Maeda Y."/>
            <person name="Veluchamy A."/>
            <person name="Tanaka M."/>
            <person name="Abida H."/>
            <person name="Marechal E."/>
            <person name="Bowler C."/>
            <person name="Muto M."/>
            <person name="Sunaga Y."/>
            <person name="Tanaka M."/>
            <person name="Yoshino T."/>
            <person name="Taniguchi T."/>
            <person name="Fukuda Y."/>
            <person name="Nemoto M."/>
            <person name="Matsumoto M."/>
            <person name="Wong P.S."/>
            <person name="Aburatani S."/>
            <person name="Fujibuchi W."/>
        </authorList>
    </citation>
    <scope>NUCLEOTIDE SEQUENCE [LARGE SCALE GENOMIC DNA]</scope>
    <source>
        <strain evidence="4 5">JPCC DA0580</strain>
    </source>
</reference>
<comment type="caution">
    <text evidence="4">The sequence shown here is derived from an EMBL/GenBank/DDBJ whole genome shotgun (WGS) entry which is preliminary data.</text>
</comment>
<dbReference type="InterPro" id="IPR000571">
    <property type="entry name" value="Znf_CCCH"/>
</dbReference>
<evidence type="ECO:0000313" key="5">
    <source>
        <dbReference type="Proteomes" id="UP000198406"/>
    </source>
</evidence>
<dbReference type="PROSITE" id="PS50103">
    <property type="entry name" value="ZF_C3H1"/>
    <property type="match status" value="1"/>
</dbReference>